<feature type="region of interest" description="Disordered" evidence="1">
    <location>
        <begin position="614"/>
        <end position="667"/>
    </location>
</feature>
<dbReference type="EMBL" id="JADNRY010000003">
    <property type="protein sequence ID" value="KAF9077536.1"/>
    <property type="molecule type" value="Genomic_DNA"/>
</dbReference>
<feature type="compositionally biased region" description="Acidic residues" evidence="1">
    <location>
        <begin position="1292"/>
        <end position="1310"/>
    </location>
</feature>
<evidence type="ECO:0000256" key="1">
    <source>
        <dbReference type="SAM" id="MobiDB-lite"/>
    </source>
</evidence>
<evidence type="ECO:0000313" key="4">
    <source>
        <dbReference type="Proteomes" id="UP000772434"/>
    </source>
</evidence>
<dbReference type="PANTHER" id="PTHR28093:SF1">
    <property type="entry name" value="MORPHOGENESIS-RELATED PROTEIN MSB1"/>
    <property type="match status" value="1"/>
</dbReference>
<feature type="region of interest" description="Disordered" evidence="1">
    <location>
        <begin position="1020"/>
        <end position="1044"/>
    </location>
</feature>
<feature type="region of interest" description="Disordered" evidence="1">
    <location>
        <begin position="1072"/>
        <end position="1133"/>
    </location>
</feature>
<dbReference type="InterPro" id="IPR012965">
    <property type="entry name" value="Msb1/Mug8_dom"/>
</dbReference>
<feature type="compositionally biased region" description="Polar residues" evidence="1">
    <location>
        <begin position="1315"/>
        <end position="1324"/>
    </location>
</feature>
<feature type="compositionally biased region" description="Basic and acidic residues" evidence="1">
    <location>
        <begin position="1211"/>
        <end position="1222"/>
    </location>
</feature>
<evidence type="ECO:0000313" key="3">
    <source>
        <dbReference type="EMBL" id="KAF9077536.1"/>
    </source>
</evidence>
<dbReference type="InterPro" id="IPR008936">
    <property type="entry name" value="Rho_GTPase_activation_prot"/>
</dbReference>
<feature type="compositionally biased region" description="Acidic residues" evidence="1">
    <location>
        <begin position="1088"/>
        <end position="1112"/>
    </location>
</feature>
<name>A0A9P5UFQ9_9AGAR</name>
<feature type="compositionally biased region" description="Low complexity" evidence="1">
    <location>
        <begin position="900"/>
        <end position="910"/>
    </location>
</feature>
<proteinExistence type="predicted"/>
<feature type="region of interest" description="Disordered" evidence="1">
    <location>
        <begin position="1211"/>
        <end position="1354"/>
    </location>
</feature>
<dbReference type="PANTHER" id="PTHR28093">
    <property type="entry name" value="MORPHOGENESIS-RELATED PROTEIN MSB1"/>
    <property type="match status" value="1"/>
</dbReference>
<feature type="region of interest" description="Disordered" evidence="1">
    <location>
        <begin position="822"/>
        <end position="855"/>
    </location>
</feature>
<feature type="compositionally biased region" description="Basic and acidic residues" evidence="1">
    <location>
        <begin position="885"/>
        <end position="897"/>
    </location>
</feature>
<accession>A0A9P5UFQ9</accession>
<feature type="compositionally biased region" description="Polar residues" evidence="1">
    <location>
        <begin position="537"/>
        <end position="546"/>
    </location>
</feature>
<protein>
    <recommendedName>
        <fullName evidence="2">Rho-GAP domain-containing protein</fullName>
    </recommendedName>
</protein>
<comment type="caution">
    <text evidence="3">The sequence shown here is derived from an EMBL/GenBank/DDBJ whole genome shotgun (WGS) entry which is preliminary data.</text>
</comment>
<feature type="region of interest" description="Disordered" evidence="1">
    <location>
        <begin position="420"/>
        <end position="450"/>
    </location>
</feature>
<feature type="compositionally biased region" description="Basic and acidic residues" evidence="1">
    <location>
        <begin position="681"/>
        <end position="691"/>
    </location>
</feature>
<feature type="region of interest" description="Disordered" evidence="1">
    <location>
        <begin position="681"/>
        <end position="723"/>
    </location>
</feature>
<dbReference type="Gene3D" id="1.10.555.10">
    <property type="entry name" value="Rho GTPase activation protein"/>
    <property type="match status" value="1"/>
</dbReference>
<feature type="compositionally biased region" description="Low complexity" evidence="1">
    <location>
        <begin position="647"/>
        <end position="667"/>
    </location>
</feature>
<feature type="compositionally biased region" description="Polar residues" evidence="1">
    <location>
        <begin position="493"/>
        <end position="502"/>
    </location>
</feature>
<dbReference type="PROSITE" id="PS50238">
    <property type="entry name" value="RHOGAP"/>
    <property type="match status" value="1"/>
</dbReference>
<feature type="compositionally biased region" description="Polar residues" evidence="1">
    <location>
        <begin position="773"/>
        <end position="800"/>
    </location>
</feature>
<feature type="compositionally biased region" description="Low complexity" evidence="1">
    <location>
        <begin position="18"/>
        <end position="28"/>
    </location>
</feature>
<feature type="compositionally biased region" description="Low complexity" evidence="1">
    <location>
        <begin position="421"/>
        <end position="442"/>
    </location>
</feature>
<feature type="region of interest" description="Disordered" evidence="1">
    <location>
        <begin position="870"/>
        <end position="910"/>
    </location>
</feature>
<dbReference type="InterPro" id="IPR000198">
    <property type="entry name" value="RhoGAP_dom"/>
</dbReference>
<dbReference type="SUPFAM" id="SSF48350">
    <property type="entry name" value="GTPase activation domain, GAP"/>
    <property type="match status" value="1"/>
</dbReference>
<sequence length="1354" mass="145806">MAFLSKVFGRKKHDDKASSSSSASSPSPLQEKFEYVIPSQTPVTRGHDYPHLSLNLPERRESRVLSNVFGNEDLVGKTRLSPEQTLVIVRACSQAIIARGLETLGIMHPHWHSASPATQQRLILLFIQSSAAVFESEIASTRSPHDVAAVLRWAYRHLQLSSFGNDSDWYRNFFEAEKSASYPAKSFSEILAPQLPATNLELLTTTLDLFSSLAAHSESNSISGSKLSKFFGLWLLAAERSAPSDDFISFYNQWDKQGRILEHLFLSHIRNEVVSHRMPKRLTELVKHYPYAKQSQLSPENDLLPRPRFSTRRYDALFVHIATENPITKPSKISLQMVADALNAATPNTNDTQSYLVWRKIQQMGNAVDDELMYSPTTGKYPEVGRVLSDETMGILSLLEGEILPESSINFIQADNNRYGTTESSNTRSTSSHTRHLSASSSDASIEQRPSMNTSLNTIGLDWNSFSTSGFLQSTPLLTPLAETLLESKDTEVTSSSVTPSRKGSKKSAKTPTHQSRRSLDTVPPITIPPLSIPGPQVSNSGAPNKCNSRVTKVELVPLDEAFIDFWSDSVLDPITDAEAWPKFVVCRLKANAVPELDGKKIEWMVVEQEYVKPVPTPPVPRSPSAGTSANGGTEPETVPASATVESASSPKSGSRRASSPRPSLSSVNASVKRFSFWSKKDKGEKEDTSPTKRRRKNLKGKEKEVESIEKNVTDSEVEEVGGGSLPISGVAAVATGVVAAGVVAAVAETTEEVRGHESKEDETEQAIPAVTGTESTTPQLVVTEPSASGSPDDLQTSTEAGEEPTAFEPLVTAANGFSETITTPSDALTHPDSEPKLLEPTVDPSLVVDEPITEDKRIPTSIDAIELESQAKLEEPVTVDEVATEGRETEAERAEPVEEQAGTEPPAVTVEEPEALVESLHTEELVQPLEPASDLMAEGSTVHIEEVTPKITVPVVAEPALASTEPETTVEAPIEHEEAQTEEVETETSETLEPADLIVEPEASEMPAPVPVTEAASLLGVPPSEDESSLGVPEPLVGEADDKDISEPVLQEQGTEISVIAQSVPQAIAESLDVPVENTASEPEAVASEDGDAEQPEAEVQEETAVDEVIPEEPTAHSAPLQKSSPDVKENDVVSLPFDPVVDVSIPAPTTLDIHLVNDASPTENLREIGDVVLSGDASEPQLALSSSEEITGALVANAEPISDAAVKVDDLLSTETKEQVESSPEVDEDPTEAVEHVEISESAPSLKTEEAEETDPEIVPSVGTEANSVHPKQNETEIDRPLGGNGEAIESTEDGVETEGAADVDVIEPSEVTFENGSQSHITEPKLNEVAPSEPELPKPVEDGLNESTEGT</sequence>
<feature type="compositionally biased region" description="Basic and acidic residues" evidence="1">
    <location>
        <begin position="700"/>
        <end position="714"/>
    </location>
</feature>
<dbReference type="GO" id="GO:0007165">
    <property type="term" value="P:signal transduction"/>
    <property type="evidence" value="ECO:0007669"/>
    <property type="project" value="InterPro"/>
</dbReference>
<feature type="domain" description="Rho-GAP" evidence="2">
    <location>
        <begin position="78"/>
        <end position="272"/>
    </location>
</feature>
<feature type="compositionally biased region" description="Acidic residues" evidence="1">
    <location>
        <begin position="981"/>
        <end position="991"/>
    </location>
</feature>
<dbReference type="Proteomes" id="UP000772434">
    <property type="component" value="Unassembled WGS sequence"/>
</dbReference>
<feature type="region of interest" description="Disordered" evidence="1">
    <location>
        <begin position="752"/>
        <end position="804"/>
    </location>
</feature>
<dbReference type="InterPro" id="IPR037508">
    <property type="entry name" value="Msb1/Mug8"/>
</dbReference>
<reference evidence="3" key="1">
    <citation type="submission" date="2020-11" db="EMBL/GenBank/DDBJ databases">
        <authorList>
            <consortium name="DOE Joint Genome Institute"/>
            <person name="Ahrendt S."/>
            <person name="Riley R."/>
            <person name="Andreopoulos W."/>
            <person name="Labutti K."/>
            <person name="Pangilinan J."/>
            <person name="Ruiz-Duenas F.J."/>
            <person name="Barrasa J.M."/>
            <person name="Sanchez-Garcia M."/>
            <person name="Camarero S."/>
            <person name="Miyauchi S."/>
            <person name="Serrano A."/>
            <person name="Linde D."/>
            <person name="Babiker R."/>
            <person name="Drula E."/>
            <person name="Ayuso-Fernandez I."/>
            <person name="Pacheco R."/>
            <person name="Padilla G."/>
            <person name="Ferreira P."/>
            <person name="Barriuso J."/>
            <person name="Kellner H."/>
            <person name="Castanera R."/>
            <person name="Alfaro M."/>
            <person name="Ramirez L."/>
            <person name="Pisabarro A.G."/>
            <person name="Kuo A."/>
            <person name="Tritt A."/>
            <person name="Lipzen A."/>
            <person name="He G."/>
            <person name="Yan M."/>
            <person name="Ng V."/>
            <person name="Cullen D."/>
            <person name="Martin F."/>
            <person name="Rosso M.-N."/>
            <person name="Henrissat B."/>
            <person name="Hibbett D."/>
            <person name="Martinez A.T."/>
            <person name="Grigoriev I.V."/>
        </authorList>
    </citation>
    <scope>NUCLEOTIDE SEQUENCE</scope>
    <source>
        <strain evidence="3">AH 40177</strain>
    </source>
</reference>
<dbReference type="OrthoDB" id="3362494at2759"/>
<keyword evidence="4" id="KW-1185">Reference proteome</keyword>
<feature type="region of interest" description="Disordered" evidence="1">
    <location>
        <begin position="1"/>
        <end position="29"/>
    </location>
</feature>
<feature type="region of interest" description="Disordered" evidence="1">
    <location>
        <begin position="489"/>
        <end position="546"/>
    </location>
</feature>
<organism evidence="3 4">
    <name type="scientific">Rhodocollybia butyracea</name>
    <dbReference type="NCBI Taxonomy" id="206335"/>
    <lineage>
        <taxon>Eukaryota</taxon>
        <taxon>Fungi</taxon>
        <taxon>Dikarya</taxon>
        <taxon>Basidiomycota</taxon>
        <taxon>Agaricomycotina</taxon>
        <taxon>Agaricomycetes</taxon>
        <taxon>Agaricomycetidae</taxon>
        <taxon>Agaricales</taxon>
        <taxon>Marasmiineae</taxon>
        <taxon>Omphalotaceae</taxon>
        <taxon>Rhodocollybia</taxon>
    </lineage>
</organism>
<gene>
    <name evidence="3" type="ORF">BDP27DRAFT_1311218</name>
</gene>
<dbReference type="Pfam" id="PF08101">
    <property type="entry name" value="Msb1-Mug8_dom"/>
    <property type="match status" value="1"/>
</dbReference>
<evidence type="ECO:0000259" key="2">
    <source>
        <dbReference type="PROSITE" id="PS50238"/>
    </source>
</evidence>
<feature type="region of interest" description="Disordered" evidence="1">
    <location>
        <begin position="960"/>
        <end position="994"/>
    </location>
</feature>